<accession>A0A183SVM9</accession>
<feature type="region of interest" description="Disordered" evidence="1">
    <location>
        <begin position="581"/>
        <end position="638"/>
    </location>
</feature>
<feature type="compositionally biased region" description="Acidic residues" evidence="1">
    <location>
        <begin position="319"/>
        <end position="340"/>
    </location>
</feature>
<reference evidence="4" key="1">
    <citation type="submission" date="2016-06" db="UniProtKB">
        <authorList>
            <consortium name="WormBaseParasite"/>
        </authorList>
    </citation>
    <scope>IDENTIFICATION</scope>
</reference>
<feature type="compositionally biased region" description="Basic and acidic residues" evidence="1">
    <location>
        <begin position="112"/>
        <end position="126"/>
    </location>
</feature>
<feature type="region of interest" description="Disordered" evidence="1">
    <location>
        <begin position="299"/>
        <end position="388"/>
    </location>
</feature>
<feature type="compositionally biased region" description="Basic and acidic residues" evidence="1">
    <location>
        <begin position="155"/>
        <end position="170"/>
    </location>
</feature>
<feature type="region of interest" description="Disordered" evidence="1">
    <location>
        <begin position="155"/>
        <end position="199"/>
    </location>
</feature>
<feature type="region of interest" description="Disordered" evidence="1">
    <location>
        <begin position="652"/>
        <end position="689"/>
    </location>
</feature>
<feature type="compositionally biased region" description="Basic residues" evidence="1">
    <location>
        <begin position="48"/>
        <end position="61"/>
    </location>
</feature>
<feature type="compositionally biased region" description="Basic and acidic residues" evidence="1">
    <location>
        <begin position="1114"/>
        <end position="1147"/>
    </location>
</feature>
<dbReference type="OrthoDB" id="6272784at2759"/>
<dbReference type="AlphaFoldDB" id="A0A183SVM9"/>
<feature type="compositionally biased region" description="Basic residues" evidence="1">
    <location>
        <begin position="1148"/>
        <end position="1168"/>
    </location>
</feature>
<feature type="region of interest" description="Disordered" evidence="1">
    <location>
        <begin position="216"/>
        <end position="235"/>
    </location>
</feature>
<keyword evidence="3" id="KW-1185">Reference proteome</keyword>
<feature type="compositionally biased region" description="Basic and acidic residues" evidence="1">
    <location>
        <begin position="350"/>
        <end position="368"/>
    </location>
</feature>
<feature type="region of interest" description="Disordered" evidence="1">
    <location>
        <begin position="427"/>
        <end position="458"/>
    </location>
</feature>
<reference evidence="2 3" key="2">
    <citation type="submission" date="2018-11" db="EMBL/GenBank/DDBJ databases">
        <authorList>
            <consortium name="Pathogen Informatics"/>
        </authorList>
    </citation>
    <scope>NUCLEOTIDE SEQUENCE [LARGE SCALE GENOMIC DNA]</scope>
    <source>
        <strain evidence="2 3">NST_G2</strain>
    </source>
</reference>
<feature type="compositionally biased region" description="Low complexity" evidence="1">
    <location>
        <begin position="1169"/>
        <end position="1179"/>
    </location>
</feature>
<feature type="compositionally biased region" description="Basic and acidic residues" evidence="1">
    <location>
        <begin position="817"/>
        <end position="836"/>
    </location>
</feature>
<protein>
    <submittedName>
        <fullName evidence="4">Helicase ATP-binding domain-containing protein</fullName>
    </submittedName>
</protein>
<feature type="compositionally biased region" description="Polar residues" evidence="1">
    <location>
        <begin position="173"/>
        <end position="182"/>
    </location>
</feature>
<feature type="compositionally biased region" description="Basic and acidic residues" evidence="1">
    <location>
        <begin position="75"/>
        <end position="85"/>
    </location>
</feature>
<feature type="compositionally biased region" description="Basic and acidic residues" evidence="1">
    <location>
        <begin position="581"/>
        <end position="620"/>
    </location>
</feature>
<sequence length="1228" mass="137783">MPESPTRTYQIARKEVVQAVRQKATMLKDGSPSLETDPAQNRKERQLNRRLRDKQKSKTRTHAYSEDTDEEDEENRAKEVEESKKKGNTGVMWYDAKPPDSAPYESNSVGEESSHLGEKKPDREIAKSPQLQPPHVHGTMCKLLSWVGLGDYAAEGKADPEKESKAESAGKTDVNTPKTLPDSSGGGGGGGEVAEASDPALIRDLQKKIRQLLKNKKHVRTLERSLKDLDDIPPSRRVEFLQKVLNKLDPSEGDGDQPTSENEKEDTKCDSNWGPKGQEIMRKGKVGVRDTCLLPDDTRLLGKAKTNGSRLCDHPADDSSMDSDIESIFEREEAEEEDDTLAGAESTTDDFQRSRSEERSSSDSEPTGHKKQALRTEMCPSSCKTTSRGQKQCVSNKYDHPSSSQAILRTYGDCPRGGCSAYTGGNCSCSGERSSHSRKLRDGRHSDRSNLSSPSRSTWCKNMQSDLDHELEGVFCRGCKKEKEENTRADWCRGHKNISWRERSCPDLSYKHTCGAGRDWKAVKVGRNGKPILGYPSLQEDRNVLLVSPWALDVVLPSTGTSERCQCPACCHYSCTHSTKYTDDGTTGRRDRSREHKSHQEGQKGHESRPIKPCRHEPSKHPKNKKKARTTGLDETALRRLRDLLHEYTYRDKSVGGSTSASDSEEENARKKKPTEESSHGTDAPVFGTDAVDKRLSVIQNLYPEKKPVEFDEALAQVEHNHDSSDEDECRKRHPTQDEAVQCSACSSRRDSGSFDEDTLRKMRDILNEASQVPFDEKEDGQSSRSCSSSSSSSSCSHCCRHNCSRERKTKVKKAKVKDVQKSPKKELKQKERNEDSEASSSSSSASDACRIGAFWRRRFRRCRKSKCSPCSTSRPHSKGSACKPACCKARKSHEVCGHSPCRGRRHHFRRSELHELAQFMKAHNVTGPPSRDVGLGGRDYDRLVWRGPLHSGGGSGGGGGGGQQPAYCQCCQSQSALNRIPVHWQLCDRKQTLSRSLASLPTSAYVTVELGPIPGPEAESSSNLQLQIPPPMDPRQKLDLGDESKGMKKENSMVAKKAEEEVVISEVNTGDAVACPACSRDYRHAYNDSPSPFSPSRRKVALSGTVDSFLDEDWSRRAQGEHGEREEVERVKVGEKFSHPKQQEHLGHHHDPRHHHNHHHHHHHNQNQKRTNQQQQLQYPPPPPPHRYHQQQQQQQQKIKTLSEHVDKLLKRSETKERKREEHDQFD</sequence>
<proteinExistence type="predicted"/>
<feature type="region of interest" description="Disordered" evidence="1">
    <location>
        <begin position="23"/>
        <end position="137"/>
    </location>
</feature>
<feature type="region of interest" description="Disordered" evidence="1">
    <location>
        <begin position="244"/>
        <end position="282"/>
    </location>
</feature>
<dbReference type="Proteomes" id="UP000275846">
    <property type="component" value="Unassembled WGS sequence"/>
</dbReference>
<feature type="compositionally biased region" description="Basic residues" evidence="1">
    <location>
        <begin position="799"/>
        <end position="816"/>
    </location>
</feature>
<organism evidence="4">
    <name type="scientific">Schistocephalus solidus</name>
    <name type="common">Tapeworm</name>
    <dbReference type="NCBI Taxonomy" id="70667"/>
    <lineage>
        <taxon>Eukaryota</taxon>
        <taxon>Metazoa</taxon>
        <taxon>Spiralia</taxon>
        <taxon>Lophotrochozoa</taxon>
        <taxon>Platyhelminthes</taxon>
        <taxon>Cestoda</taxon>
        <taxon>Eucestoda</taxon>
        <taxon>Diphyllobothriidea</taxon>
        <taxon>Diphyllobothriidae</taxon>
        <taxon>Schistocephalus</taxon>
    </lineage>
</organism>
<feature type="region of interest" description="Disordered" evidence="1">
    <location>
        <begin position="713"/>
        <end position="845"/>
    </location>
</feature>
<gene>
    <name evidence="2" type="ORF">SSLN_LOCUS8277</name>
</gene>
<evidence type="ECO:0000313" key="4">
    <source>
        <dbReference type="WBParaSite" id="SSLN_0000860701-mRNA-1"/>
    </source>
</evidence>
<evidence type="ECO:0000313" key="2">
    <source>
        <dbReference type="EMBL" id="VDL94662.1"/>
    </source>
</evidence>
<feature type="compositionally biased region" description="Basic and acidic residues" evidence="1">
    <location>
        <begin position="1202"/>
        <end position="1228"/>
    </location>
</feature>
<evidence type="ECO:0000256" key="1">
    <source>
        <dbReference type="SAM" id="MobiDB-lite"/>
    </source>
</evidence>
<feature type="region of interest" description="Disordered" evidence="1">
    <location>
        <begin position="1114"/>
        <end position="1228"/>
    </location>
</feature>
<dbReference type="WBParaSite" id="SSLN_0000860701-mRNA-1">
    <property type="protein sequence ID" value="SSLN_0000860701-mRNA-1"/>
    <property type="gene ID" value="SSLN_0000860701"/>
</dbReference>
<feature type="compositionally biased region" description="Basic and acidic residues" evidence="1">
    <location>
        <begin position="220"/>
        <end position="235"/>
    </location>
</feature>
<feature type="compositionally biased region" description="Low complexity" evidence="1">
    <location>
        <begin position="783"/>
        <end position="796"/>
    </location>
</feature>
<feature type="compositionally biased region" description="Basic and acidic residues" evidence="1">
    <location>
        <begin position="748"/>
        <end position="767"/>
    </location>
</feature>
<dbReference type="EMBL" id="UYSU01034569">
    <property type="protein sequence ID" value="VDL94662.1"/>
    <property type="molecule type" value="Genomic_DNA"/>
</dbReference>
<evidence type="ECO:0000313" key="3">
    <source>
        <dbReference type="Proteomes" id="UP000275846"/>
    </source>
</evidence>
<feature type="compositionally biased region" description="Basic and acidic residues" evidence="1">
    <location>
        <begin position="719"/>
        <end position="737"/>
    </location>
</feature>
<name>A0A183SVM9_SCHSO</name>